<organism evidence="1 2">
    <name type="scientific">Zea mays</name>
    <name type="common">Maize</name>
    <dbReference type="NCBI Taxonomy" id="4577"/>
    <lineage>
        <taxon>Eukaryota</taxon>
        <taxon>Viridiplantae</taxon>
        <taxon>Streptophyta</taxon>
        <taxon>Embryophyta</taxon>
        <taxon>Tracheophyta</taxon>
        <taxon>Spermatophyta</taxon>
        <taxon>Magnoliopsida</taxon>
        <taxon>Liliopsida</taxon>
        <taxon>Poales</taxon>
        <taxon>Poaceae</taxon>
        <taxon>PACMAD clade</taxon>
        <taxon>Panicoideae</taxon>
        <taxon>Andropogonodae</taxon>
        <taxon>Andropogoneae</taxon>
        <taxon>Tripsacinae</taxon>
        <taxon>Zea</taxon>
    </lineage>
</organism>
<evidence type="ECO:0000313" key="1">
    <source>
        <dbReference type="EMBL" id="PWZ40069.1"/>
    </source>
</evidence>
<protein>
    <submittedName>
        <fullName evidence="1">Uncharacterized protein</fullName>
    </submittedName>
</protein>
<gene>
    <name evidence="1" type="ORF">Zm00014a_004687</name>
</gene>
<dbReference type="AlphaFoldDB" id="A0A3L6FYW2"/>
<dbReference type="Proteomes" id="UP000251960">
    <property type="component" value="Chromosome 2"/>
</dbReference>
<reference evidence="1 2" key="1">
    <citation type="journal article" date="2018" name="Nat. Genet.">
        <title>Extensive intraspecific gene order and gene structural variations between Mo17 and other maize genomes.</title>
        <authorList>
            <person name="Sun S."/>
            <person name="Zhou Y."/>
            <person name="Chen J."/>
            <person name="Shi J."/>
            <person name="Zhao H."/>
            <person name="Zhao H."/>
            <person name="Song W."/>
            <person name="Zhang M."/>
            <person name="Cui Y."/>
            <person name="Dong X."/>
            <person name="Liu H."/>
            <person name="Ma X."/>
            <person name="Jiao Y."/>
            <person name="Wang B."/>
            <person name="Wei X."/>
            <person name="Stein J.C."/>
            <person name="Glaubitz J.C."/>
            <person name="Lu F."/>
            <person name="Yu G."/>
            <person name="Liang C."/>
            <person name="Fengler K."/>
            <person name="Li B."/>
            <person name="Rafalski A."/>
            <person name="Schnable P.S."/>
            <person name="Ware D.H."/>
            <person name="Buckler E.S."/>
            <person name="Lai J."/>
        </authorList>
    </citation>
    <scope>NUCLEOTIDE SEQUENCE [LARGE SCALE GENOMIC DNA]</scope>
    <source>
        <strain evidence="2">cv. Missouri 17</strain>
        <tissue evidence="1">Seedling</tissue>
    </source>
</reference>
<evidence type="ECO:0000313" key="2">
    <source>
        <dbReference type="Proteomes" id="UP000251960"/>
    </source>
</evidence>
<accession>A0A3L6FYW2</accession>
<proteinExistence type="predicted"/>
<dbReference type="EMBL" id="NCVQ01000003">
    <property type="protein sequence ID" value="PWZ40069.1"/>
    <property type="molecule type" value="Genomic_DNA"/>
</dbReference>
<name>A0A3L6FYW2_MAIZE</name>
<comment type="caution">
    <text evidence="1">The sequence shown here is derived from an EMBL/GenBank/DDBJ whole genome shotgun (WGS) entry which is preliminary data.</text>
</comment>
<sequence length="53" mass="6298">MEHLEGSRRVADWRGCAGSSRHDRTTRKLKDDMTCGKRALRSCLIYRKRKYIE</sequence>